<accession>A0ABV9N4L0</accession>
<dbReference type="SMART" id="SM00448">
    <property type="entry name" value="REC"/>
    <property type="match status" value="1"/>
</dbReference>
<dbReference type="Pfam" id="PF00072">
    <property type="entry name" value="Response_reg"/>
    <property type="match status" value="1"/>
</dbReference>
<evidence type="ECO:0000259" key="3">
    <source>
        <dbReference type="PROSITE" id="PS50930"/>
    </source>
</evidence>
<feature type="modified residue" description="4-aspartylphosphate" evidence="1">
    <location>
        <position position="56"/>
    </location>
</feature>
<feature type="domain" description="HTH LytTR-type" evidence="3">
    <location>
        <begin position="147"/>
        <end position="236"/>
    </location>
</feature>
<organism evidence="4 5">
    <name type="scientific">Geojedonia litorea</name>
    <dbReference type="NCBI Taxonomy" id="1268269"/>
    <lineage>
        <taxon>Bacteria</taxon>
        <taxon>Pseudomonadati</taxon>
        <taxon>Bacteroidota</taxon>
        <taxon>Flavobacteriia</taxon>
        <taxon>Flavobacteriales</taxon>
        <taxon>Flavobacteriaceae</taxon>
        <taxon>Geojedonia</taxon>
    </lineage>
</organism>
<sequence>MTISCLIIDDDSFIQDLLRDKIEHHFPELKVLGVANSGEKGIELIQKHSPELVFLDVEMSDMTGFEMLSKLETINFQTIFITSYNHYAIKAIRFNALDYLLKPFDLGELQNAVKRYKKFRNNGKHSIQHMSHALNNFKYNNVSNQVLTLKTQQGVLSLPLKEIICIKGDRNYSMIVMSKGKTETISKTLGDLEELLDEKGFFRCHKSFLVNKEHITRHNSKVLLSNEAVIPVSRRKKVLFDEWMESQKAL</sequence>
<dbReference type="PROSITE" id="PS50110">
    <property type="entry name" value="RESPONSE_REGULATORY"/>
    <property type="match status" value="1"/>
</dbReference>
<dbReference type="Gene3D" id="2.40.50.1020">
    <property type="entry name" value="LytTr DNA-binding domain"/>
    <property type="match status" value="1"/>
</dbReference>
<dbReference type="SMART" id="SM00850">
    <property type="entry name" value="LytTR"/>
    <property type="match status" value="1"/>
</dbReference>
<dbReference type="SUPFAM" id="SSF52172">
    <property type="entry name" value="CheY-like"/>
    <property type="match status" value="1"/>
</dbReference>
<comment type="caution">
    <text evidence="4">The sequence shown here is derived from an EMBL/GenBank/DDBJ whole genome shotgun (WGS) entry which is preliminary data.</text>
</comment>
<gene>
    <name evidence="4" type="ORF">ACFO5O_08610</name>
</gene>
<dbReference type="RefSeq" id="WP_387962837.1">
    <property type="nucleotide sequence ID" value="NZ_JBHSGP010000014.1"/>
</dbReference>
<evidence type="ECO:0000256" key="1">
    <source>
        <dbReference type="PROSITE-ProRule" id="PRU00169"/>
    </source>
</evidence>
<evidence type="ECO:0000259" key="2">
    <source>
        <dbReference type="PROSITE" id="PS50110"/>
    </source>
</evidence>
<dbReference type="Pfam" id="PF04397">
    <property type="entry name" value="LytTR"/>
    <property type="match status" value="1"/>
</dbReference>
<protein>
    <submittedName>
        <fullName evidence="4">LytR/AlgR family response regulator transcription factor</fullName>
    </submittedName>
</protein>
<dbReference type="PANTHER" id="PTHR37299:SF1">
    <property type="entry name" value="STAGE 0 SPORULATION PROTEIN A HOMOLOG"/>
    <property type="match status" value="1"/>
</dbReference>
<feature type="domain" description="Response regulatory" evidence="2">
    <location>
        <begin position="4"/>
        <end position="117"/>
    </location>
</feature>
<dbReference type="InterPro" id="IPR046947">
    <property type="entry name" value="LytR-like"/>
</dbReference>
<dbReference type="InterPro" id="IPR001789">
    <property type="entry name" value="Sig_transdc_resp-reg_receiver"/>
</dbReference>
<dbReference type="PANTHER" id="PTHR37299">
    <property type="entry name" value="TRANSCRIPTIONAL REGULATOR-RELATED"/>
    <property type="match status" value="1"/>
</dbReference>
<keyword evidence="5" id="KW-1185">Reference proteome</keyword>
<dbReference type="InterPro" id="IPR007492">
    <property type="entry name" value="LytTR_DNA-bd_dom"/>
</dbReference>
<dbReference type="CDD" id="cd17536">
    <property type="entry name" value="REC_YesN-like"/>
    <property type="match status" value="1"/>
</dbReference>
<dbReference type="Proteomes" id="UP001595953">
    <property type="component" value="Unassembled WGS sequence"/>
</dbReference>
<dbReference type="PROSITE" id="PS50930">
    <property type="entry name" value="HTH_LYTTR"/>
    <property type="match status" value="1"/>
</dbReference>
<proteinExistence type="predicted"/>
<name>A0ABV9N4L0_9FLAO</name>
<dbReference type="EMBL" id="JBHSGP010000014">
    <property type="protein sequence ID" value="MFC4722381.1"/>
    <property type="molecule type" value="Genomic_DNA"/>
</dbReference>
<reference evidence="5" key="1">
    <citation type="journal article" date="2019" name="Int. J. Syst. Evol. Microbiol.">
        <title>The Global Catalogue of Microorganisms (GCM) 10K type strain sequencing project: providing services to taxonomists for standard genome sequencing and annotation.</title>
        <authorList>
            <consortium name="The Broad Institute Genomics Platform"/>
            <consortium name="The Broad Institute Genome Sequencing Center for Infectious Disease"/>
            <person name="Wu L."/>
            <person name="Ma J."/>
        </authorList>
    </citation>
    <scope>NUCLEOTIDE SEQUENCE [LARGE SCALE GENOMIC DNA]</scope>
    <source>
        <strain evidence="5">CCUG 63682</strain>
    </source>
</reference>
<keyword evidence="1" id="KW-0597">Phosphoprotein</keyword>
<evidence type="ECO:0000313" key="5">
    <source>
        <dbReference type="Proteomes" id="UP001595953"/>
    </source>
</evidence>
<dbReference type="InterPro" id="IPR011006">
    <property type="entry name" value="CheY-like_superfamily"/>
</dbReference>
<dbReference type="Gene3D" id="3.40.50.2300">
    <property type="match status" value="1"/>
</dbReference>
<evidence type="ECO:0000313" key="4">
    <source>
        <dbReference type="EMBL" id="MFC4722381.1"/>
    </source>
</evidence>